<evidence type="ECO:0000256" key="1">
    <source>
        <dbReference type="SAM" id="MobiDB-lite"/>
    </source>
</evidence>
<dbReference type="InterPro" id="IPR011992">
    <property type="entry name" value="EF-hand-dom_pair"/>
</dbReference>
<dbReference type="EMBL" id="VXIV02000124">
    <property type="protein sequence ID" value="KAF6040588.1"/>
    <property type="molecule type" value="Genomic_DNA"/>
</dbReference>
<protein>
    <submittedName>
        <fullName evidence="4">C1orf87</fullName>
    </submittedName>
</protein>
<proteinExistence type="predicted"/>
<evidence type="ECO:0000313" key="5">
    <source>
        <dbReference type="Proteomes" id="UP000593567"/>
    </source>
</evidence>
<evidence type="ECO:0000259" key="2">
    <source>
        <dbReference type="Pfam" id="PF20742"/>
    </source>
</evidence>
<organism evidence="4 5">
    <name type="scientific">Bugula neritina</name>
    <name type="common">Brown bryozoan</name>
    <name type="synonym">Sertularia neritina</name>
    <dbReference type="NCBI Taxonomy" id="10212"/>
    <lineage>
        <taxon>Eukaryota</taxon>
        <taxon>Metazoa</taxon>
        <taxon>Spiralia</taxon>
        <taxon>Lophotrochozoa</taxon>
        <taxon>Bryozoa</taxon>
        <taxon>Gymnolaemata</taxon>
        <taxon>Cheilostomatida</taxon>
        <taxon>Flustrina</taxon>
        <taxon>Buguloidea</taxon>
        <taxon>Bugulidae</taxon>
        <taxon>Bugula</taxon>
    </lineage>
</organism>
<dbReference type="AlphaFoldDB" id="A0A7J7KR22"/>
<dbReference type="Pfam" id="PF20743">
    <property type="entry name" value="DUF5580_C"/>
    <property type="match status" value="1"/>
</dbReference>
<evidence type="ECO:0000259" key="3">
    <source>
        <dbReference type="Pfam" id="PF20743"/>
    </source>
</evidence>
<reference evidence="4" key="1">
    <citation type="submission" date="2020-06" db="EMBL/GenBank/DDBJ databases">
        <title>Draft genome of Bugula neritina, a colonial animal packing powerful symbionts and potential medicines.</title>
        <authorList>
            <person name="Rayko M."/>
        </authorList>
    </citation>
    <scope>NUCLEOTIDE SEQUENCE [LARGE SCALE GENOMIC DNA]</scope>
    <source>
        <strain evidence="4">Kwan_BN1</strain>
    </source>
</reference>
<keyword evidence="5" id="KW-1185">Reference proteome</keyword>
<dbReference type="InterPro" id="IPR040774">
    <property type="entry name" value="DUF5580"/>
</dbReference>
<dbReference type="PANTHER" id="PTHR34830">
    <property type="entry name" value="SIMILAR TO HYPOTHETICAL PROTEIN MGC34837"/>
    <property type="match status" value="1"/>
</dbReference>
<dbReference type="Gene3D" id="1.10.238.10">
    <property type="entry name" value="EF-hand"/>
    <property type="match status" value="1"/>
</dbReference>
<accession>A0A7J7KR22</accession>
<dbReference type="PANTHER" id="PTHR34830:SF1">
    <property type="entry name" value="GENE 12695-RELATED"/>
    <property type="match status" value="1"/>
</dbReference>
<dbReference type="SUPFAM" id="SSF47473">
    <property type="entry name" value="EF-hand"/>
    <property type="match status" value="1"/>
</dbReference>
<dbReference type="Proteomes" id="UP000593567">
    <property type="component" value="Unassembled WGS sequence"/>
</dbReference>
<feature type="region of interest" description="Disordered" evidence="1">
    <location>
        <begin position="105"/>
        <end position="137"/>
    </location>
</feature>
<evidence type="ECO:0000313" key="4">
    <source>
        <dbReference type="EMBL" id="KAF6040588.1"/>
    </source>
</evidence>
<name>A0A7J7KR22_BUGNE</name>
<gene>
    <name evidence="4" type="ORF">EB796_001096</name>
</gene>
<comment type="caution">
    <text evidence="4">The sequence shown here is derived from an EMBL/GenBank/DDBJ whole genome shotgun (WGS) entry which is preliminary data.</text>
</comment>
<dbReference type="InterPro" id="IPR049246">
    <property type="entry name" value="DUF5580_M"/>
</dbReference>
<feature type="domain" description="DUF5580" evidence="3">
    <location>
        <begin position="215"/>
        <end position="283"/>
    </location>
</feature>
<feature type="domain" description="DUF5580" evidence="2">
    <location>
        <begin position="2"/>
        <end position="82"/>
    </location>
</feature>
<dbReference type="InterPro" id="IPR049247">
    <property type="entry name" value="DUF5580_C"/>
</dbReference>
<sequence>MLQQQLLQSDNPLDTEQLRAAFSKADRSHRLTLSQSQVKEICKRMKVPIHEQVINEMLAHCHTHGDGQYLWTDFIEILERVQPQATGLFIPKSKRPLEYAKKYLQPNENWPHPDPSRVRLEPINSEHAPSNSKPLHLDARETLQPTPERTAHGKTDFMPNRTLQHQNVSAPAALSTQRAGKVEATGKQEQVSPRGLGLSTIPKVQPWSKEVPDPWFTGFRKMAEALYRNDLDRKGSMKAEQCRWLISEYNEIFDLQLQPEEIAHCIHRNTTASGTEIDGLLQHLLAFRTN</sequence>
<dbReference type="Pfam" id="PF20742">
    <property type="entry name" value="DUF5580_M"/>
    <property type="match status" value="1"/>
</dbReference>
<dbReference type="OrthoDB" id="9989690at2759"/>